<dbReference type="SUPFAM" id="SSF46689">
    <property type="entry name" value="Homeodomain-like"/>
    <property type="match status" value="1"/>
</dbReference>
<name>A0A0A2MUI3_9FLAO</name>
<dbReference type="Proteomes" id="UP000030111">
    <property type="component" value="Unassembled WGS sequence"/>
</dbReference>
<evidence type="ECO:0000256" key="2">
    <source>
        <dbReference type="ARBA" id="ARBA00023125"/>
    </source>
</evidence>
<gene>
    <name evidence="5" type="ORF">Q766_03190</name>
</gene>
<evidence type="ECO:0000259" key="4">
    <source>
        <dbReference type="PROSITE" id="PS01124"/>
    </source>
</evidence>
<keyword evidence="3" id="KW-0804">Transcription</keyword>
<dbReference type="EMBL" id="JRLY01000001">
    <property type="protein sequence ID" value="KGO95118.1"/>
    <property type="molecule type" value="Genomic_DNA"/>
</dbReference>
<dbReference type="PANTHER" id="PTHR43280:SF28">
    <property type="entry name" value="HTH-TYPE TRANSCRIPTIONAL ACTIVATOR RHAS"/>
    <property type="match status" value="1"/>
</dbReference>
<dbReference type="SMART" id="SM00342">
    <property type="entry name" value="HTH_ARAC"/>
    <property type="match status" value="1"/>
</dbReference>
<dbReference type="Gene3D" id="1.10.10.60">
    <property type="entry name" value="Homeodomain-like"/>
    <property type="match status" value="1"/>
</dbReference>
<evidence type="ECO:0000256" key="3">
    <source>
        <dbReference type="ARBA" id="ARBA00023163"/>
    </source>
</evidence>
<dbReference type="eggNOG" id="COG2207">
    <property type="taxonomic scope" value="Bacteria"/>
</dbReference>
<feature type="domain" description="HTH araC/xylS-type" evidence="4">
    <location>
        <begin position="71"/>
        <end position="174"/>
    </location>
</feature>
<dbReference type="Pfam" id="PF12833">
    <property type="entry name" value="HTH_18"/>
    <property type="match status" value="1"/>
</dbReference>
<dbReference type="InterPro" id="IPR009057">
    <property type="entry name" value="Homeodomain-like_sf"/>
</dbReference>
<reference evidence="5 6" key="1">
    <citation type="submission" date="2013-09" db="EMBL/GenBank/DDBJ databases">
        <authorList>
            <person name="Zeng Z."/>
            <person name="Chen C."/>
        </authorList>
    </citation>
    <scope>NUCLEOTIDE SEQUENCE [LARGE SCALE GENOMIC DNA]</scope>
    <source>
        <strain evidence="5 6">WB 4.1-42</strain>
    </source>
</reference>
<sequence length="186" mass="21572">MKLYLSYNFDKACRTILQEQLDKFNFKYTLEGPGIVHFADSMPMHDYKLLQEQLQHYGIEIVDNQKAIMVQKIKGAILAMLAEKDMPQIKISTYLAMQLNENYRTLSNVFNEVCHISIESFIIIQKIEKVKQLLVNESLSLTEISFLMNYSSVAHLSNQFKKITGFNPTVFQKVLQNKRALTNNIN</sequence>
<organism evidence="5 6">
    <name type="scientific">Flavobacterium subsaxonicum WB 4.1-42 = DSM 21790</name>
    <dbReference type="NCBI Taxonomy" id="1121898"/>
    <lineage>
        <taxon>Bacteria</taxon>
        <taxon>Pseudomonadati</taxon>
        <taxon>Bacteroidota</taxon>
        <taxon>Flavobacteriia</taxon>
        <taxon>Flavobacteriales</taxon>
        <taxon>Flavobacteriaceae</taxon>
        <taxon>Flavobacterium</taxon>
    </lineage>
</organism>
<proteinExistence type="predicted"/>
<evidence type="ECO:0000313" key="5">
    <source>
        <dbReference type="EMBL" id="KGO95118.1"/>
    </source>
</evidence>
<accession>A0A0A2MUI3</accession>
<dbReference type="GO" id="GO:0043565">
    <property type="term" value="F:sequence-specific DNA binding"/>
    <property type="evidence" value="ECO:0007669"/>
    <property type="project" value="InterPro"/>
</dbReference>
<evidence type="ECO:0000256" key="1">
    <source>
        <dbReference type="ARBA" id="ARBA00023015"/>
    </source>
</evidence>
<comment type="caution">
    <text evidence="5">The sequence shown here is derived from an EMBL/GenBank/DDBJ whole genome shotgun (WGS) entry which is preliminary data.</text>
</comment>
<dbReference type="STRING" id="1121898.GCA_000422725_01109"/>
<dbReference type="AlphaFoldDB" id="A0A0A2MUI3"/>
<keyword evidence="6" id="KW-1185">Reference proteome</keyword>
<protein>
    <submittedName>
        <fullName evidence="5">AraC family transcriptional regulator</fullName>
    </submittedName>
</protein>
<dbReference type="InterPro" id="IPR018060">
    <property type="entry name" value="HTH_AraC"/>
</dbReference>
<dbReference type="PANTHER" id="PTHR43280">
    <property type="entry name" value="ARAC-FAMILY TRANSCRIPTIONAL REGULATOR"/>
    <property type="match status" value="1"/>
</dbReference>
<dbReference type="GO" id="GO:0003700">
    <property type="term" value="F:DNA-binding transcription factor activity"/>
    <property type="evidence" value="ECO:0007669"/>
    <property type="project" value="InterPro"/>
</dbReference>
<dbReference type="PROSITE" id="PS01124">
    <property type="entry name" value="HTH_ARAC_FAMILY_2"/>
    <property type="match status" value="1"/>
</dbReference>
<dbReference type="RefSeq" id="WP_026992497.1">
    <property type="nucleotide sequence ID" value="NZ_JRLY01000001.1"/>
</dbReference>
<keyword evidence="1" id="KW-0805">Transcription regulation</keyword>
<keyword evidence="2" id="KW-0238">DNA-binding</keyword>
<evidence type="ECO:0000313" key="6">
    <source>
        <dbReference type="Proteomes" id="UP000030111"/>
    </source>
</evidence>
<dbReference type="OrthoDB" id="952277at2"/>
<dbReference type="PROSITE" id="PS00041">
    <property type="entry name" value="HTH_ARAC_FAMILY_1"/>
    <property type="match status" value="1"/>
</dbReference>
<dbReference type="InterPro" id="IPR018062">
    <property type="entry name" value="HTH_AraC-typ_CS"/>
</dbReference>